<feature type="domain" description="NACHT-NTPase and P-loop NTPases N-terminal" evidence="1">
    <location>
        <begin position="17"/>
        <end position="141"/>
    </location>
</feature>
<comment type="caution">
    <text evidence="2">The sequence shown here is derived from an EMBL/GenBank/DDBJ whole genome shotgun (WGS) entry which is preliminary data.</text>
</comment>
<protein>
    <recommendedName>
        <fullName evidence="1">NACHT-NTPase and P-loop NTPases N-terminal domain-containing protein</fullName>
    </recommendedName>
</protein>
<reference evidence="2" key="1">
    <citation type="submission" date="2023-06" db="EMBL/GenBank/DDBJ databases">
        <title>Conoideocrella luteorostrata (Hypocreales: Clavicipitaceae), a potential biocontrol fungus for elongate hemlock scale in United States Christmas tree production areas.</title>
        <authorList>
            <person name="Barrett H."/>
            <person name="Lovett B."/>
            <person name="Macias A.M."/>
            <person name="Stajich J.E."/>
            <person name="Kasson M.T."/>
        </authorList>
    </citation>
    <scope>NUCLEOTIDE SEQUENCE</scope>
    <source>
        <strain evidence="2">ARSEF 14590</strain>
    </source>
</reference>
<gene>
    <name evidence="2" type="ORF">QQS21_002830</name>
</gene>
<name>A0AAJ0CWX6_9HYPO</name>
<evidence type="ECO:0000313" key="2">
    <source>
        <dbReference type="EMBL" id="KAK2608604.1"/>
    </source>
</evidence>
<keyword evidence="3" id="KW-1185">Reference proteome</keyword>
<dbReference type="EMBL" id="JASWJB010000035">
    <property type="protein sequence ID" value="KAK2608604.1"/>
    <property type="molecule type" value="Genomic_DNA"/>
</dbReference>
<evidence type="ECO:0000259" key="1">
    <source>
        <dbReference type="Pfam" id="PF17107"/>
    </source>
</evidence>
<accession>A0AAJ0CWX6</accession>
<dbReference type="AlphaFoldDB" id="A0AAJ0CWX6"/>
<dbReference type="Proteomes" id="UP001251528">
    <property type="component" value="Unassembled WGS sequence"/>
</dbReference>
<dbReference type="Pfam" id="PF17107">
    <property type="entry name" value="SesA"/>
    <property type="match status" value="1"/>
</dbReference>
<organism evidence="2 3">
    <name type="scientific">Conoideocrella luteorostrata</name>
    <dbReference type="NCBI Taxonomy" id="1105319"/>
    <lineage>
        <taxon>Eukaryota</taxon>
        <taxon>Fungi</taxon>
        <taxon>Dikarya</taxon>
        <taxon>Ascomycota</taxon>
        <taxon>Pezizomycotina</taxon>
        <taxon>Sordariomycetes</taxon>
        <taxon>Hypocreomycetidae</taxon>
        <taxon>Hypocreales</taxon>
        <taxon>Clavicipitaceae</taxon>
        <taxon>Conoideocrella</taxon>
    </lineage>
</organism>
<sequence>MPREVTKTNVIRCLRDAIDALEKASKSCDPVHEAANVPSTAFTVVANHISTVLKLFTSINTVFNSLENDKQWEEQGQLSDMYPKLCKVTKDCSNHARCLEDLFETVTENGDDAETKIKKYRSVVQDNQGKKVEDVMLDLLNAALLAAVKPLVGDEQIQELREALQEVNGLPPSLVDSSDASVIMNNYQSGSQFYNGGPGDQNHCSGGFMVTGKPSSSTFNYHSKAAPAVD</sequence>
<dbReference type="InterPro" id="IPR031352">
    <property type="entry name" value="SesA"/>
</dbReference>
<evidence type="ECO:0000313" key="3">
    <source>
        <dbReference type="Proteomes" id="UP001251528"/>
    </source>
</evidence>
<proteinExistence type="predicted"/>